<keyword evidence="4" id="KW-1185">Reference proteome</keyword>
<dbReference type="PANTHER" id="PTHR46797">
    <property type="entry name" value="HTH-TYPE TRANSCRIPTIONAL REGULATOR"/>
    <property type="match status" value="1"/>
</dbReference>
<evidence type="ECO:0000313" key="3">
    <source>
        <dbReference type="EMBL" id="MDQ0189720.1"/>
    </source>
</evidence>
<dbReference type="InterPro" id="IPR050807">
    <property type="entry name" value="TransReg_Diox_bact_type"/>
</dbReference>
<dbReference type="InterPro" id="IPR010982">
    <property type="entry name" value="Lambda_DNA-bd_dom_sf"/>
</dbReference>
<dbReference type="Gene3D" id="1.10.260.40">
    <property type="entry name" value="lambda repressor-like DNA-binding domains"/>
    <property type="match status" value="1"/>
</dbReference>
<feature type="domain" description="HTH cro/C1-type" evidence="2">
    <location>
        <begin position="8"/>
        <end position="62"/>
    </location>
</feature>
<dbReference type="EMBL" id="JAUSTP010000010">
    <property type="protein sequence ID" value="MDQ0189720.1"/>
    <property type="molecule type" value="Genomic_DNA"/>
</dbReference>
<reference evidence="3 4" key="1">
    <citation type="submission" date="2023-07" db="EMBL/GenBank/DDBJ databases">
        <title>Genomic Encyclopedia of Type Strains, Phase IV (KMG-IV): sequencing the most valuable type-strain genomes for metagenomic binning, comparative biology and taxonomic classification.</title>
        <authorList>
            <person name="Goeker M."/>
        </authorList>
    </citation>
    <scope>NUCLEOTIDE SEQUENCE [LARGE SCALE GENOMIC DNA]</scope>
    <source>
        <strain evidence="3 4">DSM 4006</strain>
    </source>
</reference>
<accession>A0ABT9XHF8</accession>
<gene>
    <name evidence="3" type="ORF">J2S03_001567</name>
</gene>
<organism evidence="3 4">
    <name type="scientific">Alicyclobacillus cycloheptanicus</name>
    <dbReference type="NCBI Taxonomy" id="1457"/>
    <lineage>
        <taxon>Bacteria</taxon>
        <taxon>Bacillati</taxon>
        <taxon>Bacillota</taxon>
        <taxon>Bacilli</taxon>
        <taxon>Bacillales</taxon>
        <taxon>Alicyclobacillaceae</taxon>
        <taxon>Alicyclobacillus</taxon>
    </lineage>
</organism>
<dbReference type="PANTHER" id="PTHR46797:SF1">
    <property type="entry name" value="METHYLPHOSPHONATE SYNTHASE"/>
    <property type="match status" value="1"/>
</dbReference>
<comment type="caution">
    <text evidence="3">The sequence shown here is derived from an EMBL/GenBank/DDBJ whole genome shotgun (WGS) entry which is preliminary data.</text>
</comment>
<dbReference type="Pfam" id="PF01381">
    <property type="entry name" value="HTH_3"/>
    <property type="match status" value="1"/>
</dbReference>
<dbReference type="SUPFAM" id="SSF47413">
    <property type="entry name" value="lambda repressor-like DNA-binding domains"/>
    <property type="match status" value="1"/>
</dbReference>
<dbReference type="SMART" id="SM00530">
    <property type="entry name" value="HTH_XRE"/>
    <property type="match status" value="1"/>
</dbReference>
<sequence length="69" mass="7542">MTDLGTRVKSFRLQQKMSVRELAKRAGVSVSYVYAVESGHRGHNIVKLGKIAKALGVPVSALWEGSDEQ</sequence>
<dbReference type="Proteomes" id="UP001232973">
    <property type="component" value="Unassembled WGS sequence"/>
</dbReference>
<keyword evidence="1" id="KW-0238">DNA-binding</keyword>
<evidence type="ECO:0000256" key="1">
    <source>
        <dbReference type="ARBA" id="ARBA00023125"/>
    </source>
</evidence>
<evidence type="ECO:0000313" key="4">
    <source>
        <dbReference type="Proteomes" id="UP001232973"/>
    </source>
</evidence>
<dbReference type="CDD" id="cd00093">
    <property type="entry name" value="HTH_XRE"/>
    <property type="match status" value="1"/>
</dbReference>
<protein>
    <submittedName>
        <fullName evidence="3">Transcriptional regulator with XRE-family HTH domain</fullName>
    </submittedName>
</protein>
<proteinExistence type="predicted"/>
<name>A0ABT9XHF8_9BACL</name>
<dbReference type="InterPro" id="IPR001387">
    <property type="entry name" value="Cro/C1-type_HTH"/>
</dbReference>
<dbReference type="PROSITE" id="PS50943">
    <property type="entry name" value="HTH_CROC1"/>
    <property type="match status" value="1"/>
</dbReference>
<dbReference type="RefSeq" id="WP_274456708.1">
    <property type="nucleotide sequence ID" value="NZ_CP067097.1"/>
</dbReference>
<evidence type="ECO:0000259" key="2">
    <source>
        <dbReference type="PROSITE" id="PS50943"/>
    </source>
</evidence>